<comment type="caution">
    <text evidence="4">The sequence shown here is derived from an EMBL/GenBank/DDBJ whole genome shotgun (WGS) entry which is preliminary data.</text>
</comment>
<dbReference type="OrthoDB" id="9798496at2"/>
<keyword evidence="4" id="KW-0808">Transferase</keyword>
<evidence type="ECO:0000256" key="3">
    <source>
        <dbReference type="ARBA" id="ARBA00030757"/>
    </source>
</evidence>
<dbReference type="GO" id="GO:0005737">
    <property type="term" value="C:cytoplasm"/>
    <property type="evidence" value="ECO:0007669"/>
    <property type="project" value="TreeGrafter"/>
</dbReference>
<dbReference type="PANTHER" id="PTHR11579:SF18">
    <property type="entry name" value="PROTEIN-L-ISOASPARTATE O-METHYLTRANSFERASE"/>
    <property type="match status" value="1"/>
</dbReference>
<organism evidence="4 5">
    <name type="scientific">Rhizorhabdus dicambivorans</name>
    <dbReference type="NCBI Taxonomy" id="1850238"/>
    <lineage>
        <taxon>Bacteria</taxon>
        <taxon>Pseudomonadati</taxon>
        <taxon>Pseudomonadota</taxon>
        <taxon>Alphaproteobacteria</taxon>
        <taxon>Sphingomonadales</taxon>
        <taxon>Sphingomonadaceae</taxon>
        <taxon>Rhizorhabdus</taxon>
    </lineage>
</organism>
<accession>A0A2A4FWA1</accession>
<protein>
    <recommendedName>
        <fullName evidence="2">Protein-L-isoaspartate O-methyltransferase</fullName>
    </recommendedName>
    <alternativeName>
        <fullName evidence="3">Protein L-isoaspartyl methyltransferase</fullName>
    </alternativeName>
</protein>
<dbReference type="KEGG" id="rdi:CMV14_14900"/>
<evidence type="ECO:0000256" key="2">
    <source>
        <dbReference type="ARBA" id="ARBA00013346"/>
    </source>
</evidence>
<dbReference type="InterPro" id="IPR029063">
    <property type="entry name" value="SAM-dependent_MTases_sf"/>
</dbReference>
<dbReference type="Pfam" id="PF01135">
    <property type="entry name" value="PCMT"/>
    <property type="match status" value="1"/>
</dbReference>
<dbReference type="GO" id="GO:0004719">
    <property type="term" value="F:protein-L-isoaspartate (D-aspartate) O-methyltransferase activity"/>
    <property type="evidence" value="ECO:0007669"/>
    <property type="project" value="InterPro"/>
</dbReference>
<dbReference type="SUPFAM" id="SSF53335">
    <property type="entry name" value="S-adenosyl-L-methionine-dependent methyltransferases"/>
    <property type="match status" value="1"/>
</dbReference>
<name>A0A2A4FWA1_9SPHN</name>
<dbReference type="PANTHER" id="PTHR11579">
    <property type="entry name" value="PROTEIN-L-ISOASPARTATE O-METHYLTRANSFERASE"/>
    <property type="match status" value="1"/>
</dbReference>
<dbReference type="InterPro" id="IPR000682">
    <property type="entry name" value="PCMT"/>
</dbReference>
<dbReference type="Proteomes" id="UP000218934">
    <property type="component" value="Unassembled WGS sequence"/>
</dbReference>
<evidence type="ECO:0000256" key="1">
    <source>
        <dbReference type="ARBA" id="ARBA00005369"/>
    </source>
</evidence>
<reference evidence="4 5" key="1">
    <citation type="submission" date="2017-09" db="EMBL/GenBank/DDBJ databases">
        <title>The Catabolism of 3,6-Dichlorosalicylic acid is Initiated by the Cytochrome P450 Monooxygenase DsmABC in Rhizorhabdus dicambivorans Ndbn-20.</title>
        <authorList>
            <person name="Na L."/>
        </authorList>
    </citation>
    <scope>NUCLEOTIDE SEQUENCE [LARGE SCALE GENOMIC DNA]</scope>
    <source>
        <strain evidence="4 5">Ndbn-20m</strain>
    </source>
</reference>
<dbReference type="AlphaFoldDB" id="A0A2A4FWA1"/>
<keyword evidence="4" id="KW-0489">Methyltransferase</keyword>
<gene>
    <name evidence="4" type="ORF">COO09_12655</name>
</gene>
<evidence type="ECO:0000313" key="5">
    <source>
        <dbReference type="Proteomes" id="UP000218934"/>
    </source>
</evidence>
<comment type="similarity">
    <text evidence="1">Belongs to the methyltransferase superfamily. L-isoaspartyl/D-aspartyl protein methyltransferase family.</text>
</comment>
<dbReference type="GO" id="GO:0032259">
    <property type="term" value="P:methylation"/>
    <property type="evidence" value="ECO:0007669"/>
    <property type="project" value="UniProtKB-KW"/>
</dbReference>
<dbReference type="EMBL" id="NWUF01000011">
    <property type="protein sequence ID" value="PCE41962.1"/>
    <property type="molecule type" value="Genomic_DNA"/>
</dbReference>
<sequence length="206" mass="21042">MRRAMVVSQLRTTGVSDARVVAAMGDVARERFVPGDNARLAYADLTLPIGGGRALNSPMVTGRLLTQAQVRPGDNALLVGAATGYVAALLERLGASVVAVEEDADLVAAGKKAAPGATWIKATPAAGSRKGAPYSLIYIDGAVEEIPQALIDQLADGGRLVGAIVDQGVTRLISGVRAGKGFGTQSFADADVAVLPGFAKPPAFSF</sequence>
<dbReference type="Gene3D" id="3.40.50.150">
    <property type="entry name" value="Vaccinia Virus protein VP39"/>
    <property type="match status" value="1"/>
</dbReference>
<keyword evidence="5" id="KW-1185">Reference proteome</keyword>
<evidence type="ECO:0000313" key="4">
    <source>
        <dbReference type="EMBL" id="PCE41962.1"/>
    </source>
</evidence>
<proteinExistence type="inferred from homology"/>